<organism evidence="11 12">
    <name type="scientific">Demequina litorisediminis</name>
    <dbReference type="NCBI Taxonomy" id="1849022"/>
    <lineage>
        <taxon>Bacteria</taxon>
        <taxon>Bacillati</taxon>
        <taxon>Actinomycetota</taxon>
        <taxon>Actinomycetes</taxon>
        <taxon>Micrococcales</taxon>
        <taxon>Demequinaceae</taxon>
        <taxon>Demequina</taxon>
    </lineage>
</organism>
<evidence type="ECO:0000256" key="4">
    <source>
        <dbReference type="ARBA" id="ARBA00022692"/>
    </source>
</evidence>
<evidence type="ECO:0000256" key="3">
    <source>
        <dbReference type="ARBA" id="ARBA00022475"/>
    </source>
</evidence>
<dbReference type="InterPro" id="IPR035906">
    <property type="entry name" value="MetI-like_sf"/>
</dbReference>
<feature type="transmembrane region" description="Helical" evidence="8">
    <location>
        <begin position="287"/>
        <end position="313"/>
    </location>
</feature>
<evidence type="ECO:0000259" key="10">
    <source>
        <dbReference type="Pfam" id="PF19300"/>
    </source>
</evidence>
<dbReference type="PANTHER" id="PTHR43163">
    <property type="entry name" value="DIPEPTIDE TRANSPORT SYSTEM PERMEASE PROTEIN DPPB-RELATED"/>
    <property type="match status" value="1"/>
</dbReference>
<name>A0ABQ6IBP8_9MICO</name>
<dbReference type="InterPro" id="IPR045621">
    <property type="entry name" value="BPD_transp_1_N"/>
</dbReference>
<feature type="region of interest" description="Disordered" evidence="7">
    <location>
        <begin position="70"/>
        <end position="94"/>
    </location>
</feature>
<gene>
    <name evidence="11" type="ORF">GCM10025876_09000</name>
</gene>
<comment type="caution">
    <text evidence="11">The sequence shown here is derived from an EMBL/GenBank/DDBJ whole genome shotgun (WGS) entry which is preliminary data.</text>
</comment>
<keyword evidence="4 8" id="KW-0812">Transmembrane</keyword>
<evidence type="ECO:0000256" key="2">
    <source>
        <dbReference type="ARBA" id="ARBA00022448"/>
    </source>
</evidence>
<keyword evidence="5 8" id="KW-1133">Transmembrane helix</keyword>
<feature type="domain" description="ABC transmembrane type-1" evidence="9">
    <location>
        <begin position="180"/>
        <end position="318"/>
    </location>
</feature>
<evidence type="ECO:0000256" key="7">
    <source>
        <dbReference type="SAM" id="MobiDB-lite"/>
    </source>
</evidence>
<feature type="domain" description="ABC transporter type 1 GsiC-like N-terminal" evidence="10">
    <location>
        <begin position="1"/>
        <end position="64"/>
    </location>
</feature>
<dbReference type="Pfam" id="PF00528">
    <property type="entry name" value="BPD_transp_1"/>
    <property type="match status" value="1"/>
</dbReference>
<dbReference type="EMBL" id="BSUN01000001">
    <property type="protein sequence ID" value="GMA34696.1"/>
    <property type="molecule type" value="Genomic_DNA"/>
</dbReference>
<proteinExistence type="predicted"/>
<accession>A0ABQ6IBP8</accession>
<evidence type="ECO:0000256" key="6">
    <source>
        <dbReference type="ARBA" id="ARBA00023136"/>
    </source>
</evidence>
<evidence type="ECO:0000256" key="8">
    <source>
        <dbReference type="SAM" id="Phobius"/>
    </source>
</evidence>
<dbReference type="Proteomes" id="UP001157125">
    <property type="component" value="Unassembled WGS sequence"/>
</dbReference>
<comment type="subcellular location">
    <subcellularLocation>
        <location evidence="1">Cell membrane</location>
        <topology evidence="1">Multi-pass membrane protein</topology>
    </subcellularLocation>
</comment>
<dbReference type="Pfam" id="PF19300">
    <property type="entry name" value="BPD_transp_1_N"/>
    <property type="match status" value="1"/>
</dbReference>
<dbReference type="SUPFAM" id="SSF161098">
    <property type="entry name" value="MetI-like"/>
    <property type="match status" value="1"/>
</dbReference>
<keyword evidence="6 8" id="KW-0472">Membrane</keyword>
<evidence type="ECO:0000256" key="1">
    <source>
        <dbReference type="ARBA" id="ARBA00004651"/>
    </source>
</evidence>
<keyword evidence="2" id="KW-0813">Transport</keyword>
<evidence type="ECO:0000313" key="12">
    <source>
        <dbReference type="Proteomes" id="UP001157125"/>
    </source>
</evidence>
<dbReference type="InterPro" id="IPR000515">
    <property type="entry name" value="MetI-like"/>
</dbReference>
<protein>
    <submittedName>
        <fullName evidence="11">Peptide ABC transporter permease</fullName>
    </submittedName>
</protein>
<sequence>MVVLFCLTLLVFTLGKVADSDPVRTYVGVNASAEAVAQAREELGLDDPVIAQYGSFVSGAVQGDFGVSLSSKRPISDEPVDPPSRDPRTRGLGARADRRHRRLACVRVLATRQVRRVHAVRVLLRRLRAVIPHRDAVGPGVLQVAGGALPAAGRSSYGPYEDGTGFYVLDGILHGSPTYTWDAIEHLILPAFAAAVGSGVALARVLADGITSSLKSPWARTARALGEREGTILRRHALRNASSPALSLLAVQAGFMVSSLVVIEQVFSWNGLGSYLSSAIGVGDFPAIAAVCLILGTVYVLLNALVDVVLAAVDPRVRLS</sequence>
<feature type="transmembrane region" description="Helical" evidence="8">
    <location>
        <begin position="187"/>
        <end position="207"/>
    </location>
</feature>
<evidence type="ECO:0000256" key="5">
    <source>
        <dbReference type="ARBA" id="ARBA00022989"/>
    </source>
</evidence>
<dbReference type="CDD" id="cd06261">
    <property type="entry name" value="TM_PBP2"/>
    <property type="match status" value="1"/>
</dbReference>
<keyword evidence="3" id="KW-1003">Cell membrane</keyword>
<feature type="transmembrane region" description="Helical" evidence="8">
    <location>
        <begin position="245"/>
        <end position="267"/>
    </location>
</feature>
<evidence type="ECO:0000313" key="11">
    <source>
        <dbReference type="EMBL" id="GMA34696.1"/>
    </source>
</evidence>
<dbReference type="PANTHER" id="PTHR43163:SF6">
    <property type="entry name" value="DIPEPTIDE TRANSPORT SYSTEM PERMEASE PROTEIN DPPB-RELATED"/>
    <property type="match status" value="1"/>
</dbReference>
<dbReference type="Gene3D" id="1.10.3720.10">
    <property type="entry name" value="MetI-like"/>
    <property type="match status" value="1"/>
</dbReference>
<keyword evidence="12" id="KW-1185">Reference proteome</keyword>
<evidence type="ECO:0000259" key="9">
    <source>
        <dbReference type="Pfam" id="PF00528"/>
    </source>
</evidence>
<reference evidence="12" key="1">
    <citation type="journal article" date="2019" name="Int. J. Syst. Evol. Microbiol.">
        <title>The Global Catalogue of Microorganisms (GCM) 10K type strain sequencing project: providing services to taxonomists for standard genome sequencing and annotation.</title>
        <authorList>
            <consortium name="The Broad Institute Genomics Platform"/>
            <consortium name="The Broad Institute Genome Sequencing Center for Infectious Disease"/>
            <person name="Wu L."/>
            <person name="Ma J."/>
        </authorList>
    </citation>
    <scope>NUCLEOTIDE SEQUENCE [LARGE SCALE GENOMIC DNA]</scope>
    <source>
        <strain evidence="12">NBRC 112299</strain>
    </source>
</reference>